<dbReference type="AlphaFoldDB" id="A0A251XCQ8"/>
<dbReference type="EMBL" id="MDHH01000009">
    <property type="protein sequence ID" value="OUD99957.1"/>
    <property type="molecule type" value="Genomic_DNA"/>
</dbReference>
<dbReference type="Proteomes" id="UP000195062">
    <property type="component" value="Unassembled WGS sequence"/>
</dbReference>
<organism evidence="2 3">
    <name type="scientific">Clavibacter michiganensis subsp. michiganensis</name>
    <dbReference type="NCBI Taxonomy" id="33013"/>
    <lineage>
        <taxon>Bacteria</taxon>
        <taxon>Bacillati</taxon>
        <taxon>Actinomycetota</taxon>
        <taxon>Actinomycetes</taxon>
        <taxon>Micrococcales</taxon>
        <taxon>Microbacteriaceae</taxon>
        <taxon>Clavibacter</taxon>
    </lineage>
</organism>
<sequence length="73" mass="7996">MTGPRTTTATNSSKASDSPRMMRSARPRPCTISDHDSSTTSVSAAMDVDSWMSTPSADSGRYCDTRWRAPRRP</sequence>
<evidence type="ECO:0000256" key="1">
    <source>
        <dbReference type="SAM" id="MobiDB-lite"/>
    </source>
</evidence>
<comment type="caution">
    <text evidence="2">The sequence shown here is derived from an EMBL/GenBank/DDBJ whole genome shotgun (WGS) entry which is preliminary data.</text>
</comment>
<feature type="region of interest" description="Disordered" evidence="1">
    <location>
        <begin position="1"/>
        <end position="73"/>
    </location>
</feature>
<name>A0A251XCQ8_CLAMM</name>
<gene>
    <name evidence="2" type="ORF">CMMCAS07_19460</name>
</gene>
<protein>
    <submittedName>
        <fullName evidence="2">Uncharacterized protein</fullName>
    </submittedName>
</protein>
<proteinExistence type="predicted"/>
<accession>A0A251XCQ8</accession>
<evidence type="ECO:0000313" key="3">
    <source>
        <dbReference type="Proteomes" id="UP000195062"/>
    </source>
</evidence>
<evidence type="ECO:0000313" key="2">
    <source>
        <dbReference type="EMBL" id="OUD99957.1"/>
    </source>
</evidence>
<feature type="compositionally biased region" description="Polar residues" evidence="1">
    <location>
        <begin position="1"/>
        <end position="14"/>
    </location>
</feature>
<feature type="compositionally biased region" description="Low complexity" evidence="1">
    <location>
        <begin position="15"/>
        <end position="29"/>
    </location>
</feature>
<keyword evidence="3" id="KW-1185">Reference proteome</keyword>
<reference evidence="2 3" key="1">
    <citation type="submission" date="2016-08" db="EMBL/GenBank/DDBJ databases">
        <title>Genome sequence of Clavibacter michiganensis subsp. michiganensis strain CASJ007.</title>
        <authorList>
            <person name="Thapa S.P."/>
            <person name="Coaker G."/>
        </authorList>
    </citation>
    <scope>NUCLEOTIDE SEQUENCE [LARGE SCALE GENOMIC DNA]</scope>
    <source>
        <strain evidence="2">CASJ007</strain>
    </source>
</reference>